<sequence length="172" mass="19101">MTILDEIETEAWHILTSIYTHQRLVEGLAKSPTRFELANQLVALNALLEMLVIRIARLADKRKDARSVSMLLKRGSFRGSSVDVKEAAEKFLSLAEPVLKMRHEQIAHMKLGTLSSYEPQDLPAEAIRATESLVDLIDIARGQPLSYTYRVGSMEPVIDLRASLAAGEMVAA</sequence>
<evidence type="ECO:0000313" key="1">
    <source>
        <dbReference type="EMBL" id="RCW64289.1"/>
    </source>
</evidence>
<proteinExistence type="predicted"/>
<dbReference type="Proteomes" id="UP000253647">
    <property type="component" value="Unassembled WGS sequence"/>
</dbReference>
<protein>
    <recommendedName>
        <fullName evidence="3">HEPN AbiU2-like domain-containing protein</fullName>
    </recommendedName>
</protein>
<dbReference type="EMBL" id="QPJI01000015">
    <property type="protein sequence ID" value="RCW64289.1"/>
    <property type="molecule type" value="Genomic_DNA"/>
</dbReference>
<evidence type="ECO:0000313" key="2">
    <source>
        <dbReference type="Proteomes" id="UP000253647"/>
    </source>
</evidence>
<name>A0A368X985_MARNT</name>
<organism evidence="1 2">
    <name type="scientific">Marinobacter nauticus</name>
    <name type="common">Marinobacter hydrocarbonoclasticus</name>
    <name type="synonym">Marinobacter aquaeolei</name>
    <dbReference type="NCBI Taxonomy" id="2743"/>
    <lineage>
        <taxon>Bacteria</taxon>
        <taxon>Pseudomonadati</taxon>
        <taxon>Pseudomonadota</taxon>
        <taxon>Gammaproteobacteria</taxon>
        <taxon>Pseudomonadales</taxon>
        <taxon>Marinobacteraceae</taxon>
        <taxon>Marinobacter</taxon>
    </lineage>
</organism>
<dbReference type="RefSeq" id="WP_114435056.1">
    <property type="nucleotide sequence ID" value="NZ_QPJI01000015.1"/>
</dbReference>
<comment type="caution">
    <text evidence="1">The sequence shown here is derived from an EMBL/GenBank/DDBJ whole genome shotgun (WGS) entry which is preliminary data.</text>
</comment>
<dbReference type="AlphaFoldDB" id="A0A368X985"/>
<evidence type="ECO:0008006" key="3">
    <source>
        <dbReference type="Google" id="ProtNLM"/>
    </source>
</evidence>
<gene>
    <name evidence="1" type="ORF">DET61_1155</name>
</gene>
<reference evidence="1 2" key="1">
    <citation type="submission" date="2018-07" db="EMBL/GenBank/DDBJ databases">
        <title>Freshwater and sediment microbial communities from various areas in North America, analyzing microbe dynamics in response to fracking.</title>
        <authorList>
            <person name="Lamendella R."/>
        </authorList>
    </citation>
    <scope>NUCLEOTIDE SEQUENCE [LARGE SCALE GENOMIC DNA]</scope>
    <source>
        <strain evidence="1 2">105B</strain>
    </source>
</reference>
<accession>A0A368X985</accession>